<feature type="transmembrane region" description="Helical" evidence="7">
    <location>
        <begin position="79"/>
        <end position="101"/>
    </location>
</feature>
<feature type="transmembrane region" description="Helical" evidence="7">
    <location>
        <begin position="163"/>
        <end position="186"/>
    </location>
</feature>
<feature type="transmembrane region" description="Helical" evidence="7">
    <location>
        <begin position="257"/>
        <end position="279"/>
    </location>
</feature>
<dbReference type="GO" id="GO:0005886">
    <property type="term" value="C:plasma membrane"/>
    <property type="evidence" value="ECO:0007669"/>
    <property type="project" value="UniProtKB-SubCell"/>
</dbReference>
<feature type="transmembrane region" description="Helical" evidence="7">
    <location>
        <begin position="291"/>
        <end position="309"/>
    </location>
</feature>
<gene>
    <name evidence="9" type="ORF">bhn_I1124</name>
</gene>
<feature type="transmembrane region" description="Helical" evidence="7">
    <location>
        <begin position="107"/>
        <end position="128"/>
    </location>
</feature>
<dbReference type="Gene3D" id="1.20.1250.20">
    <property type="entry name" value="MFS general substrate transporter like domains"/>
    <property type="match status" value="1"/>
</dbReference>
<protein>
    <submittedName>
        <fullName evidence="9">MFS transporter</fullName>
    </submittedName>
</protein>
<keyword evidence="2" id="KW-0813">Transport</keyword>
<evidence type="ECO:0000256" key="4">
    <source>
        <dbReference type="ARBA" id="ARBA00022692"/>
    </source>
</evidence>
<feature type="transmembrane region" description="Helical" evidence="7">
    <location>
        <begin position="223"/>
        <end position="245"/>
    </location>
</feature>
<keyword evidence="10" id="KW-1185">Reference proteome</keyword>
<dbReference type="PROSITE" id="PS50850">
    <property type="entry name" value="MFS"/>
    <property type="match status" value="1"/>
</dbReference>
<dbReference type="SUPFAM" id="SSF103473">
    <property type="entry name" value="MFS general substrate transporter"/>
    <property type="match status" value="1"/>
</dbReference>
<dbReference type="AlphaFoldDB" id="A0A1D9P0K3"/>
<organism evidence="9 10">
    <name type="scientific">Butyrivibrio hungatei</name>
    <dbReference type="NCBI Taxonomy" id="185008"/>
    <lineage>
        <taxon>Bacteria</taxon>
        <taxon>Bacillati</taxon>
        <taxon>Bacillota</taxon>
        <taxon>Clostridia</taxon>
        <taxon>Lachnospirales</taxon>
        <taxon>Lachnospiraceae</taxon>
        <taxon>Butyrivibrio</taxon>
    </lineage>
</organism>
<reference evidence="10" key="1">
    <citation type="submission" date="2016-10" db="EMBL/GenBank/DDBJ databases">
        <title>The complete genome sequence of the rumen bacterium Butyrivibrio hungatei MB2003.</title>
        <authorList>
            <person name="Palevich N."/>
            <person name="Kelly W.J."/>
            <person name="Leahy S.C."/>
            <person name="Altermann E."/>
            <person name="Rakonjac J."/>
            <person name="Attwood G.T."/>
        </authorList>
    </citation>
    <scope>NUCLEOTIDE SEQUENCE [LARGE SCALE GENOMIC DNA]</scope>
    <source>
        <strain evidence="10">MB2003</strain>
    </source>
</reference>
<evidence type="ECO:0000313" key="10">
    <source>
        <dbReference type="Proteomes" id="UP000179284"/>
    </source>
</evidence>
<feature type="transmembrane region" description="Helical" evidence="7">
    <location>
        <begin position="15"/>
        <end position="38"/>
    </location>
</feature>
<feature type="transmembrane region" description="Helical" evidence="7">
    <location>
        <begin position="349"/>
        <end position="368"/>
    </location>
</feature>
<feature type="transmembrane region" description="Helical" evidence="7">
    <location>
        <begin position="140"/>
        <end position="157"/>
    </location>
</feature>
<accession>A0A1D9P0K3</accession>
<keyword evidence="3" id="KW-1003">Cell membrane</keyword>
<dbReference type="Proteomes" id="UP000179284">
    <property type="component" value="Chromosome I"/>
</dbReference>
<evidence type="ECO:0000256" key="5">
    <source>
        <dbReference type="ARBA" id="ARBA00022989"/>
    </source>
</evidence>
<feature type="transmembrane region" description="Helical" evidence="7">
    <location>
        <begin position="380"/>
        <end position="399"/>
    </location>
</feature>
<dbReference type="Pfam" id="PF07690">
    <property type="entry name" value="MFS_1"/>
    <property type="match status" value="1"/>
</dbReference>
<proteinExistence type="predicted"/>
<evidence type="ECO:0000256" key="6">
    <source>
        <dbReference type="ARBA" id="ARBA00023136"/>
    </source>
</evidence>
<feature type="transmembrane region" description="Helical" evidence="7">
    <location>
        <begin position="50"/>
        <end position="67"/>
    </location>
</feature>
<evidence type="ECO:0000256" key="3">
    <source>
        <dbReference type="ARBA" id="ARBA00022475"/>
    </source>
</evidence>
<keyword evidence="6 7" id="KW-0472">Membrane</keyword>
<evidence type="ECO:0000313" key="9">
    <source>
        <dbReference type="EMBL" id="AOZ96158.1"/>
    </source>
</evidence>
<dbReference type="InterPro" id="IPR036259">
    <property type="entry name" value="MFS_trans_sf"/>
</dbReference>
<sequence length="411" mass="45315">MKIFTQYKGLKKENYILFLGRIVTNLGAMIWPMMTLILNKKLGLNAAETATFIIVSGIMFLPANLVGGHLADKYNKKRVIIYCDIVSIILFVISGLMPLSFYSLCVLLVGALFQTLEGPAYQALVAAITPAEKREKAFSLLYLGSNIGLIMSPTLAGFLFNDYLWLCFIISGLAISVSTVLIGLFVKNPESEDEVISSDGEKEENKEADKQNILKIIRASKSLILFIIAFSFYQGAYSQFGYLMPLDISKAYPENGSLIYGTVNSVNCIIVVLCTPLLTMLLEKMPLPKKYALGTLLQTISFGMFLLSFGVIAGYYVSITMFTLGEILTTVVIGAYLSERVPENYRGRIYGVTSFTSAFMSGVVQYVSGSLFDNIGTGPAWIFSIVMTMIAVVASFVLVKTDRKEFSDLYT</sequence>
<keyword evidence="4 7" id="KW-0812">Transmembrane</keyword>
<dbReference type="PANTHER" id="PTHR23517">
    <property type="entry name" value="RESISTANCE PROTEIN MDTM, PUTATIVE-RELATED-RELATED"/>
    <property type="match status" value="1"/>
</dbReference>
<dbReference type="OrthoDB" id="9793283at2"/>
<comment type="subcellular location">
    <subcellularLocation>
        <location evidence="1">Cell membrane</location>
        <topology evidence="1">Multi-pass membrane protein</topology>
    </subcellularLocation>
</comment>
<dbReference type="InterPro" id="IPR020846">
    <property type="entry name" value="MFS_dom"/>
</dbReference>
<feature type="transmembrane region" description="Helical" evidence="7">
    <location>
        <begin position="315"/>
        <end position="337"/>
    </location>
</feature>
<keyword evidence="5 7" id="KW-1133">Transmembrane helix</keyword>
<name>A0A1D9P0K3_9FIRM</name>
<evidence type="ECO:0000256" key="1">
    <source>
        <dbReference type="ARBA" id="ARBA00004651"/>
    </source>
</evidence>
<evidence type="ECO:0000256" key="7">
    <source>
        <dbReference type="SAM" id="Phobius"/>
    </source>
</evidence>
<dbReference type="PANTHER" id="PTHR23517:SF3">
    <property type="entry name" value="INTEGRAL MEMBRANE TRANSPORT PROTEIN"/>
    <property type="match status" value="1"/>
</dbReference>
<feature type="domain" description="Major facilitator superfamily (MFS) profile" evidence="8">
    <location>
        <begin position="13"/>
        <end position="403"/>
    </location>
</feature>
<dbReference type="GO" id="GO:0022857">
    <property type="term" value="F:transmembrane transporter activity"/>
    <property type="evidence" value="ECO:0007669"/>
    <property type="project" value="InterPro"/>
</dbReference>
<dbReference type="InterPro" id="IPR050171">
    <property type="entry name" value="MFS_Transporters"/>
</dbReference>
<evidence type="ECO:0000259" key="8">
    <source>
        <dbReference type="PROSITE" id="PS50850"/>
    </source>
</evidence>
<dbReference type="EMBL" id="CP017831">
    <property type="protein sequence ID" value="AOZ96158.1"/>
    <property type="molecule type" value="Genomic_DNA"/>
</dbReference>
<dbReference type="RefSeq" id="WP_071175872.1">
    <property type="nucleotide sequence ID" value="NZ_CP017831.1"/>
</dbReference>
<dbReference type="KEGG" id="bhu:bhn_I1124"/>
<dbReference type="InterPro" id="IPR011701">
    <property type="entry name" value="MFS"/>
</dbReference>
<evidence type="ECO:0000256" key="2">
    <source>
        <dbReference type="ARBA" id="ARBA00022448"/>
    </source>
</evidence>